<dbReference type="GO" id="GO:0015074">
    <property type="term" value="P:DNA integration"/>
    <property type="evidence" value="ECO:0007669"/>
    <property type="project" value="UniProtKB-KW"/>
</dbReference>
<evidence type="ECO:0000313" key="8">
    <source>
        <dbReference type="Proteomes" id="UP001169823"/>
    </source>
</evidence>
<dbReference type="AlphaFoldDB" id="A0AAW7XR95"/>
<dbReference type="InterPro" id="IPR013762">
    <property type="entry name" value="Integrase-like_cat_sf"/>
</dbReference>
<sequence length="412" mass="46453">MRKLPSNILKTAEPGKYSDGGGLFLHISGRDEKGKPRGYWVWRYSFNGRRREMGIGSIGQLGLKAAREMRDEQAFEMKRTGIDPLDAKLAREAAERQKREVLTLDELAPLAYDAIKENLKGEGNAGRWYSPVRLHILPKLGKMKIEEIHQTDIADALKGLWSTKYPTAKKSLDRLNVIFNHAAAMGLDVNLSVVPHAKILLGAPKHTEKHHPALPVDEARRLYQSLDIMKNVDRALMLYLLFGGGARVKPLREAHEREFLGDIWIVEGDAMKGRKGANREPFRVPLSAEAMRVVNAAKADCSSGFIFSTARLGVSKTNRPERVPVVSDQAMENIMRDREAEWDWSEPCRLHGIRSTFRTWAADKNPHIYAISETALGHKVGTNLERTYQRSDFLEARRDLLGDWAAFLAGRV</sequence>
<dbReference type="GO" id="GO:0006310">
    <property type="term" value="P:DNA recombination"/>
    <property type="evidence" value="ECO:0007669"/>
    <property type="project" value="UniProtKB-KW"/>
</dbReference>
<organism evidence="7 8">
    <name type="scientific">Celeribacter halophilus</name>
    <dbReference type="NCBI Taxonomy" id="576117"/>
    <lineage>
        <taxon>Bacteria</taxon>
        <taxon>Pseudomonadati</taxon>
        <taxon>Pseudomonadota</taxon>
        <taxon>Alphaproteobacteria</taxon>
        <taxon>Rhodobacterales</taxon>
        <taxon>Roseobacteraceae</taxon>
        <taxon>Celeribacter</taxon>
    </lineage>
</organism>
<dbReference type="EMBL" id="JAUOPJ010000005">
    <property type="protein sequence ID" value="MDO6456779.1"/>
    <property type="molecule type" value="Genomic_DNA"/>
</dbReference>
<evidence type="ECO:0000256" key="4">
    <source>
        <dbReference type="ARBA" id="ARBA00023172"/>
    </source>
</evidence>
<proteinExistence type="inferred from homology"/>
<keyword evidence="4" id="KW-0233">DNA recombination</keyword>
<evidence type="ECO:0000256" key="3">
    <source>
        <dbReference type="ARBA" id="ARBA00023125"/>
    </source>
</evidence>
<dbReference type="InterPro" id="IPR053876">
    <property type="entry name" value="Phage_int_M"/>
</dbReference>
<dbReference type="InterPro" id="IPR011010">
    <property type="entry name" value="DNA_brk_join_enz"/>
</dbReference>
<evidence type="ECO:0000313" key="7">
    <source>
        <dbReference type="EMBL" id="MDO6456779.1"/>
    </source>
</evidence>
<dbReference type="InterPro" id="IPR025166">
    <property type="entry name" value="Integrase_DNA_bind_dom"/>
</dbReference>
<dbReference type="Gene3D" id="1.10.150.130">
    <property type="match status" value="1"/>
</dbReference>
<dbReference type="InterPro" id="IPR010998">
    <property type="entry name" value="Integrase_recombinase_N"/>
</dbReference>
<protein>
    <submittedName>
        <fullName evidence="7">Integrase family protein</fullName>
    </submittedName>
</protein>
<dbReference type="Pfam" id="PF13356">
    <property type="entry name" value="Arm-DNA-bind_3"/>
    <property type="match status" value="1"/>
</dbReference>
<gene>
    <name evidence="7" type="ORF">Q4494_06795</name>
</gene>
<dbReference type="SUPFAM" id="SSF56349">
    <property type="entry name" value="DNA breaking-rejoining enzymes"/>
    <property type="match status" value="1"/>
</dbReference>
<dbReference type="Gene3D" id="3.30.160.390">
    <property type="entry name" value="Integrase, DNA-binding domain"/>
    <property type="match status" value="1"/>
</dbReference>
<dbReference type="InterPro" id="IPR050808">
    <property type="entry name" value="Phage_Integrase"/>
</dbReference>
<evidence type="ECO:0000259" key="6">
    <source>
        <dbReference type="Pfam" id="PF22022"/>
    </source>
</evidence>
<dbReference type="Proteomes" id="UP001169823">
    <property type="component" value="Unassembled WGS sequence"/>
</dbReference>
<reference evidence="7" key="1">
    <citation type="submission" date="2023-07" db="EMBL/GenBank/DDBJ databases">
        <title>Genome content predicts the carbon catabolic preferences of heterotrophic bacteria.</title>
        <authorList>
            <person name="Gralka M."/>
        </authorList>
    </citation>
    <scope>NUCLEOTIDE SEQUENCE</scope>
    <source>
        <strain evidence="7">I2M02</strain>
    </source>
</reference>
<comment type="caution">
    <text evidence="7">The sequence shown here is derived from an EMBL/GenBank/DDBJ whole genome shotgun (WGS) entry which is preliminary data.</text>
</comment>
<dbReference type="Gene3D" id="1.10.443.10">
    <property type="entry name" value="Intergrase catalytic core"/>
    <property type="match status" value="1"/>
</dbReference>
<dbReference type="GO" id="GO:0003677">
    <property type="term" value="F:DNA binding"/>
    <property type="evidence" value="ECO:0007669"/>
    <property type="project" value="UniProtKB-KW"/>
</dbReference>
<evidence type="ECO:0000259" key="5">
    <source>
        <dbReference type="Pfam" id="PF13356"/>
    </source>
</evidence>
<dbReference type="Pfam" id="PF22022">
    <property type="entry name" value="Phage_int_M"/>
    <property type="match status" value="1"/>
</dbReference>
<comment type="similarity">
    <text evidence="1">Belongs to the 'phage' integrase family.</text>
</comment>
<name>A0AAW7XR95_9RHOB</name>
<feature type="domain" description="Integrase DNA-binding" evidence="5">
    <location>
        <begin position="12"/>
        <end position="88"/>
    </location>
</feature>
<dbReference type="InterPro" id="IPR038488">
    <property type="entry name" value="Integrase_DNA-bd_sf"/>
</dbReference>
<evidence type="ECO:0000256" key="2">
    <source>
        <dbReference type="ARBA" id="ARBA00022908"/>
    </source>
</evidence>
<dbReference type="PANTHER" id="PTHR30629:SF2">
    <property type="entry name" value="PROPHAGE INTEGRASE INTS-RELATED"/>
    <property type="match status" value="1"/>
</dbReference>
<keyword evidence="3" id="KW-0238">DNA-binding</keyword>
<evidence type="ECO:0000256" key="1">
    <source>
        <dbReference type="ARBA" id="ARBA00008857"/>
    </source>
</evidence>
<dbReference type="RefSeq" id="WP_303494601.1">
    <property type="nucleotide sequence ID" value="NZ_JAUOPJ010000005.1"/>
</dbReference>
<keyword evidence="2" id="KW-0229">DNA integration</keyword>
<dbReference type="PANTHER" id="PTHR30629">
    <property type="entry name" value="PROPHAGE INTEGRASE"/>
    <property type="match status" value="1"/>
</dbReference>
<accession>A0AAW7XR95</accession>
<feature type="domain" description="Phage integrase central" evidence="6">
    <location>
        <begin position="121"/>
        <end position="187"/>
    </location>
</feature>